<dbReference type="AlphaFoldDB" id="A0A9Q0JW54"/>
<dbReference type="OrthoDB" id="1696465at2759"/>
<feature type="region of interest" description="Disordered" evidence="1">
    <location>
        <begin position="78"/>
        <end position="102"/>
    </location>
</feature>
<keyword evidence="3" id="KW-1185">Reference proteome</keyword>
<dbReference type="PANTHER" id="PTHR35121">
    <property type="entry name" value="HOMEODOMAIN PROTEIN 8, PUTATIVE-RELATED"/>
    <property type="match status" value="1"/>
</dbReference>
<accession>A0A9Q0JW54</accession>
<evidence type="ECO:0000313" key="2">
    <source>
        <dbReference type="EMBL" id="KAJ4952488.1"/>
    </source>
</evidence>
<reference evidence="2" key="1">
    <citation type="journal article" date="2023" name="Plant J.">
        <title>The genome of the king protea, Protea cynaroides.</title>
        <authorList>
            <person name="Chang J."/>
            <person name="Duong T.A."/>
            <person name="Schoeman C."/>
            <person name="Ma X."/>
            <person name="Roodt D."/>
            <person name="Barker N."/>
            <person name="Li Z."/>
            <person name="Van de Peer Y."/>
            <person name="Mizrachi E."/>
        </authorList>
    </citation>
    <scope>NUCLEOTIDE SEQUENCE</scope>
    <source>
        <tissue evidence="2">Young leaves</tissue>
    </source>
</reference>
<dbReference type="EMBL" id="JAMYWD010000012">
    <property type="protein sequence ID" value="KAJ4952488.1"/>
    <property type="molecule type" value="Genomic_DNA"/>
</dbReference>
<sequence length="102" mass="11205">MESCAMEGLMQSVFEGCISMMDMEIERRPYHKNCTCALHKRTREGGPSKACSPCGKVSFRLQRSWSEGNLLSLATTYYSSKPSSPSSSPVHGTALGAEVDYM</sequence>
<proteinExistence type="predicted"/>
<name>A0A9Q0JW54_9MAGN</name>
<dbReference type="Proteomes" id="UP001141806">
    <property type="component" value="Unassembled WGS sequence"/>
</dbReference>
<evidence type="ECO:0000313" key="3">
    <source>
        <dbReference type="Proteomes" id="UP001141806"/>
    </source>
</evidence>
<gene>
    <name evidence="2" type="ORF">NE237_029320</name>
</gene>
<organism evidence="2 3">
    <name type="scientific">Protea cynaroides</name>
    <dbReference type="NCBI Taxonomy" id="273540"/>
    <lineage>
        <taxon>Eukaryota</taxon>
        <taxon>Viridiplantae</taxon>
        <taxon>Streptophyta</taxon>
        <taxon>Embryophyta</taxon>
        <taxon>Tracheophyta</taxon>
        <taxon>Spermatophyta</taxon>
        <taxon>Magnoliopsida</taxon>
        <taxon>Proteales</taxon>
        <taxon>Proteaceae</taxon>
        <taxon>Protea</taxon>
    </lineage>
</organism>
<evidence type="ECO:0000256" key="1">
    <source>
        <dbReference type="SAM" id="MobiDB-lite"/>
    </source>
</evidence>
<comment type="caution">
    <text evidence="2">The sequence shown here is derived from an EMBL/GenBank/DDBJ whole genome shotgun (WGS) entry which is preliminary data.</text>
</comment>
<dbReference type="PANTHER" id="PTHR35121:SF4">
    <property type="entry name" value="SWIM-TYPE DOMAIN-CONTAINING PROTEIN"/>
    <property type="match status" value="1"/>
</dbReference>
<protein>
    <submittedName>
        <fullName evidence="2">Uncharacterized protein</fullName>
    </submittedName>
</protein>
<feature type="compositionally biased region" description="Low complexity" evidence="1">
    <location>
        <begin position="79"/>
        <end position="89"/>
    </location>
</feature>